<feature type="region of interest" description="Disordered" evidence="1">
    <location>
        <begin position="37"/>
        <end position="77"/>
    </location>
</feature>
<keyword evidence="3" id="KW-1185">Reference proteome</keyword>
<protein>
    <submittedName>
        <fullName evidence="2">Unnamed protein product</fullName>
    </submittedName>
</protein>
<name>A0A9W6Y5C2_9STRA</name>
<accession>A0A9W6Y5C2</accession>
<evidence type="ECO:0000313" key="2">
    <source>
        <dbReference type="EMBL" id="GMF52734.1"/>
    </source>
</evidence>
<dbReference type="AlphaFoldDB" id="A0A9W6Y5C2"/>
<comment type="caution">
    <text evidence="2">The sequence shown here is derived from an EMBL/GenBank/DDBJ whole genome shotgun (WGS) entry which is preliminary data.</text>
</comment>
<proteinExistence type="predicted"/>
<gene>
    <name evidence="2" type="ORF">Pfra01_002165200</name>
</gene>
<dbReference type="Proteomes" id="UP001165121">
    <property type="component" value="Unassembled WGS sequence"/>
</dbReference>
<evidence type="ECO:0000313" key="3">
    <source>
        <dbReference type="Proteomes" id="UP001165121"/>
    </source>
</evidence>
<sequence>MQLLLNPLSEVGLSDPQIMGDSNEDTADYEDFEFDFGGYDGTSEVEAGDKEVHTGPDIPNGMEQSLPNRTDERGVEKTTIWVGGYKYTQNGR</sequence>
<evidence type="ECO:0000256" key="1">
    <source>
        <dbReference type="SAM" id="MobiDB-lite"/>
    </source>
</evidence>
<feature type="region of interest" description="Disordered" evidence="1">
    <location>
        <begin position="1"/>
        <end position="25"/>
    </location>
</feature>
<reference evidence="2" key="1">
    <citation type="submission" date="2023-04" db="EMBL/GenBank/DDBJ databases">
        <title>Phytophthora fragariaefolia NBRC 109709.</title>
        <authorList>
            <person name="Ichikawa N."/>
            <person name="Sato H."/>
            <person name="Tonouchi N."/>
        </authorList>
    </citation>
    <scope>NUCLEOTIDE SEQUENCE</scope>
    <source>
        <strain evidence="2">NBRC 109709</strain>
    </source>
</reference>
<dbReference type="EMBL" id="BSXT01003134">
    <property type="protein sequence ID" value="GMF52734.1"/>
    <property type="molecule type" value="Genomic_DNA"/>
</dbReference>
<organism evidence="2 3">
    <name type="scientific">Phytophthora fragariaefolia</name>
    <dbReference type="NCBI Taxonomy" id="1490495"/>
    <lineage>
        <taxon>Eukaryota</taxon>
        <taxon>Sar</taxon>
        <taxon>Stramenopiles</taxon>
        <taxon>Oomycota</taxon>
        <taxon>Peronosporomycetes</taxon>
        <taxon>Peronosporales</taxon>
        <taxon>Peronosporaceae</taxon>
        <taxon>Phytophthora</taxon>
    </lineage>
</organism>